<dbReference type="OrthoDB" id="2378949at2"/>
<organism evidence="14 15">
    <name type="scientific">Alicyclobacillus ferrooxydans</name>
    <dbReference type="NCBI Taxonomy" id="471514"/>
    <lineage>
        <taxon>Bacteria</taxon>
        <taxon>Bacillati</taxon>
        <taxon>Bacillota</taxon>
        <taxon>Bacilli</taxon>
        <taxon>Bacillales</taxon>
        <taxon>Alicyclobacillaceae</taxon>
        <taxon>Alicyclobacillus</taxon>
    </lineage>
</organism>
<keyword evidence="6" id="KW-0133">Cell shape</keyword>
<evidence type="ECO:0000256" key="1">
    <source>
        <dbReference type="ARBA" id="ARBA00004167"/>
    </source>
</evidence>
<name>A0A0P9D1T5_9BACL</name>
<evidence type="ECO:0000256" key="8">
    <source>
        <dbReference type="ARBA" id="ARBA00022989"/>
    </source>
</evidence>
<sequence length="692" mass="75705">MKHKRRQQRQPSKLRAKPKKRVFTPRIGVVYSLVFLSFTTLILRLGYLQIAQGSTFRKEATTTSLTKIPVMPARGWIYDRSGDLLAYDQPIYSVYLTRMKNQNDQFMANELAPWFNTTPAHVMQLMQAQQGYSTITLFKDITPKQLALIEENHGSLPGINVVVDSQRAYPNGDLAGQILGYVGPITPQNQKQYPNYLPLQSVGETGLEAEYESLLQGKVGYQVMEGNQGATSVGYSPAPTSGDTLQLTLDGRLQADAQEQMMNLIKTSAFGSQIKQGAAVVLNVHTGGVLAMLSYPYLDPNWYTNGSFVKHAQYLQTSGAQMNYAIQGPLYPGSTVKLANLLTALKYGAITPSTTIFDTNWTQIGTGFFHGDGAAGLTGVLKAVAISDETFFYHLGLNLGKWVGSTATTGGSPPAGMSYTHWLNTDFATGITRLFQGEESFGLGQLTGIDLPGEQKGIFYIEDSLKQYIQVPINPQTAAQSLQKTGRYVNHGTPVDLAFAATGQSQEFTPIELAQYVATIANGGKRLQPHLLKAVFPPEAQLGTNAKVKPIKVFQPVVQKNLNINPTYLHLAQQGMWGVCNLPYGTAAGSFMNAPYQAAGKTGTAQIYMNGKAEYNSVFIGYAPYNNPQIAVAVMIPGAGYGAQTAVPLARKLMDDYFKQHHEFFPKSQWQSPNIPNTWVKSLAYVVPEQSP</sequence>
<evidence type="ECO:0000313" key="15">
    <source>
        <dbReference type="Proteomes" id="UP000050482"/>
    </source>
</evidence>
<feature type="transmembrane region" description="Helical" evidence="11">
    <location>
        <begin position="27"/>
        <end position="47"/>
    </location>
</feature>
<dbReference type="PATRIC" id="fig|471514.4.peg.714"/>
<keyword evidence="10" id="KW-0961">Cell wall biogenesis/degradation</keyword>
<dbReference type="GO" id="GO:0071972">
    <property type="term" value="F:peptidoglycan L,D-transpeptidase activity"/>
    <property type="evidence" value="ECO:0007669"/>
    <property type="project" value="TreeGrafter"/>
</dbReference>
<reference evidence="14 15" key="1">
    <citation type="submission" date="2015-09" db="EMBL/GenBank/DDBJ databases">
        <title>Draft genome sequence of Alicyclobacillus ferrooxydans DSM 22381.</title>
        <authorList>
            <person name="Hemp J."/>
        </authorList>
    </citation>
    <scope>NUCLEOTIDE SEQUENCE [LARGE SCALE GENOMIC DNA]</scope>
    <source>
        <strain evidence="14 15">TC-34</strain>
    </source>
</reference>
<dbReference type="InterPro" id="IPR012338">
    <property type="entry name" value="Beta-lactam/transpept-like"/>
</dbReference>
<evidence type="ECO:0000256" key="9">
    <source>
        <dbReference type="ARBA" id="ARBA00023136"/>
    </source>
</evidence>
<dbReference type="PANTHER" id="PTHR30627">
    <property type="entry name" value="PEPTIDOGLYCAN D,D-TRANSPEPTIDASE"/>
    <property type="match status" value="1"/>
</dbReference>
<evidence type="ECO:0000256" key="7">
    <source>
        <dbReference type="ARBA" id="ARBA00022984"/>
    </source>
</evidence>
<dbReference type="Proteomes" id="UP000050482">
    <property type="component" value="Unassembled WGS sequence"/>
</dbReference>
<dbReference type="SUPFAM" id="SSF56601">
    <property type="entry name" value="beta-lactamase/transpeptidase-like"/>
    <property type="match status" value="1"/>
</dbReference>
<gene>
    <name evidence="14" type="ORF">AN477_11675</name>
</gene>
<keyword evidence="5 11" id="KW-0812">Transmembrane</keyword>
<dbReference type="InterPro" id="IPR001460">
    <property type="entry name" value="PCN-bd_Tpept"/>
</dbReference>
<dbReference type="InterPro" id="IPR036138">
    <property type="entry name" value="PBP_dimer_sf"/>
</dbReference>
<feature type="domain" description="Penicillin-binding protein dimerisation" evidence="13">
    <location>
        <begin position="71"/>
        <end position="228"/>
    </location>
</feature>
<dbReference type="GO" id="GO:0008360">
    <property type="term" value="P:regulation of cell shape"/>
    <property type="evidence" value="ECO:0007669"/>
    <property type="project" value="UniProtKB-KW"/>
</dbReference>
<evidence type="ECO:0000313" key="14">
    <source>
        <dbReference type="EMBL" id="KPV43486.1"/>
    </source>
</evidence>
<dbReference type="GO" id="GO:0005886">
    <property type="term" value="C:plasma membrane"/>
    <property type="evidence" value="ECO:0007669"/>
    <property type="project" value="UniProtKB-SubCell"/>
</dbReference>
<feature type="domain" description="Penicillin-binding protein transpeptidase" evidence="12">
    <location>
        <begin position="277"/>
        <end position="655"/>
    </location>
</feature>
<dbReference type="InterPro" id="IPR005311">
    <property type="entry name" value="PBP_dimer"/>
</dbReference>
<proteinExistence type="inferred from homology"/>
<comment type="similarity">
    <text evidence="3">Belongs to the transpeptidase family.</text>
</comment>
<dbReference type="EMBL" id="LJCO01000048">
    <property type="protein sequence ID" value="KPV43486.1"/>
    <property type="molecule type" value="Genomic_DNA"/>
</dbReference>
<dbReference type="GO" id="GO:0009252">
    <property type="term" value="P:peptidoglycan biosynthetic process"/>
    <property type="evidence" value="ECO:0007669"/>
    <property type="project" value="UniProtKB-KW"/>
</dbReference>
<keyword evidence="9 11" id="KW-0472">Membrane</keyword>
<dbReference type="RefSeq" id="WP_083486211.1">
    <property type="nucleotide sequence ID" value="NZ_LJCO01000048.1"/>
</dbReference>
<evidence type="ECO:0000256" key="2">
    <source>
        <dbReference type="ARBA" id="ARBA00004236"/>
    </source>
</evidence>
<dbReference type="GO" id="GO:0071555">
    <property type="term" value="P:cell wall organization"/>
    <property type="evidence" value="ECO:0007669"/>
    <property type="project" value="UniProtKB-KW"/>
</dbReference>
<keyword evidence="7" id="KW-0573">Peptidoglycan synthesis</keyword>
<comment type="subcellular location">
    <subcellularLocation>
        <location evidence="2">Cell membrane</location>
    </subcellularLocation>
    <subcellularLocation>
        <location evidence="1">Membrane</location>
        <topology evidence="1">Single-pass membrane protein</topology>
    </subcellularLocation>
</comment>
<protein>
    <recommendedName>
        <fullName evidence="16">Peptidoglycan glycosyltransferase</fullName>
    </recommendedName>
</protein>
<keyword evidence="8 11" id="KW-1133">Transmembrane helix</keyword>
<dbReference type="AlphaFoldDB" id="A0A0P9D1T5"/>
<evidence type="ECO:0000256" key="5">
    <source>
        <dbReference type="ARBA" id="ARBA00022692"/>
    </source>
</evidence>
<dbReference type="Gene3D" id="3.40.710.10">
    <property type="entry name" value="DD-peptidase/beta-lactamase superfamily"/>
    <property type="match status" value="1"/>
</dbReference>
<dbReference type="SUPFAM" id="SSF56519">
    <property type="entry name" value="Penicillin binding protein dimerisation domain"/>
    <property type="match status" value="1"/>
</dbReference>
<keyword evidence="15" id="KW-1185">Reference proteome</keyword>
<evidence type="ECO:0000259" key="12">
    <source>
        <dbReference type="Pfam" id="PF00905"/>
    </source>
</evidence>
<dbReference type="Pfam" id="PF03717">
    <property type="entry name" value="PBP_dimer"/>
    <property type="match status" value="1"/>
</dbReference>
<dbReference type="PANTHER" id="PTHR30627:SF2">
    <property type="entry name" value="PEPTIDOGLYCAN D,D-TRANSPEPTIDASE MRDA"/>
    <property type="match status" value="1"/>
</dbReference>
<keyword evidence="4" id="KW-1003">Cell membrane</keyword>
<dbReference type="Gene3D" id="3.90.1310.10">
    <property type="entry name" value="Penicillin-binding protein 2a (Domain 2)"/>
    <property type="match status" value="1"/>
</dbReference>
<evidence type="ECO:0000259" key="13">
    <source>
        <dbReference type="Pfam" id="PF03717"/>
    </source>
</evidence>
<comment type="caution">
    <text evidence="14">The sequence shown here is derived from an EMBL/GenBank/DDBJ whole genome shotgun (WGS) entry which is preliminary data.</text>
</comment>
<dbReference type="GO" id="GO:0008658">
    <property type="term" value="F:penicillin binding"/>
    <property type="evidence" value="ECO:0007669"/>
    <property type="project" value="InterPro"/>
</dbReference>
<dbReference type="InterPro" id="IPR050515">
    <property type="entry name" value="Beta-lactam/transpept"/>
</dbReference>
<evidence type="ECO:0000256" key="6">
    <source>
        <dbReference type="ARBA" id="ARBA00022960"/>
    </source>
</evidence>
<evidence type="ECO:0000256" key="3">
    <source>
        <dbReference type="ARBA" id="ARBA00007171"/>
    </source>
</evidence>
<accession>A0A0P9D1T5</accession>
<evidence type="ECO:0000256" key="11">
    <source>
        <dbReference type="SAM" id="Phobius"/>
    </source>
</evidence>
<evidence type="ECO:0000256" key="4">
    <source>
        <dbReference type="ARBA" id="ARBA00022475"/>
    </source>
</evidence>
<dbReference type="STRING" id="471514.AN477_11675"/>
<evidence type="ECO:0000256" key="10">
    <source>
        <dbReference type="ARBA" id="ARBA00023316"/>
    </source>
</evidence>
<evidence type="ECO:0008006" key="16">
    <source>
        <dbReference type="Google" id="ProtNLM"/>
    </source>
</evidence>
<dbReference type="Pfam" id="PF00905">
    <property type="entry name" value="Transpeptidase"/>
    <property type="match status" value="1"/>
</dbReference>